<dbReference type="Proteomes" id="UP001055101">
    <property type="component" value="Unassembled WGS sequence"/>
</dbReference>
<protein>
    <recommendedName>
        <fullName evidence="2">Terminase large subunit gp17-like C-terminal domain-containing protein</fullName>
    </recommendedName>
</protein>
<dbReference type="Pfam" id="PF03237">
    <property type="entry name" value="Terminase_6N"/>
    <property type="match status" value="1"/>
</dbReference>
<dbReference type="Pfam" id="PF17289">
    <property type="entry name" value="Terminase_6C"/>
    <property type="match status" value="1"/>
</dbReference>
<dbReference type="EMBL" id="BPRA01000023">
    <property type="protein sequence ID" value="GJE57407.1"/>
    <property type="molecule type" value="Genomic_DNA"/>
</dbReference>
<organism evidence="3 4">
    <name type="scientific">Methylobacterium thuringiense</name>
    <dbReference type="NCBI Taxonomy" id="1003091"/>
    <lineage>
        <taxon>Bacteria</taxon>
        <taxon>Pseudomonadati</taxon>
        <taxon>Pseudomonadota</taxon>
        <taxon>Alphaproteobacteria</taxon>
        <taxon>Hyphomicrobiales</taxon>
        <taxon>Methylobacteriaceae</taxon>
        <taxon>Methylobacterium</taxon>
    </lineage>
</organism>
<evidence type="ECO:0000256" key="1">
    <source>
        <dbReference type="ARBA" id="ARBA00022612"/>
    </source>
</evidence>
<dbReference type="InterPro" id="IPR035421">
    <property type="entry name" value="Terminase_6C"/>
</dbReference>
<name>A0ABQ4TRS9_9HYPH</name>
<evidence type="ECO:0000259" key="2">
    <source>
        <dbReference type="Pfam" id="PF17289"/>
    </source>
</evidence>
<dbReference type="InterPro" id="IPR027417">
    <property type="entry name" value="P-loop_NTPase"/>
</dbReference>
<evidence type="ECO:0000313" key="3">
    <source>
        <dbReference type="EMBL" id="GJE57407.1"/>
    </source>
</evidence>
<dbReference type="Gene3D" id="3.40.50.300">
    <property type="entry name" value="P-loop containing nucleotide triphosphate hydrolases"/>
    <property type="match status" value="1"/>
</dbReference>
<feature type="domain" description="Terminase large subunit gp17-like C-terminal" evidence="2">
    <location>
        <begin position="236"/>
        <end position="349"/>
    </location>
</feature>
<reference evidence="3" key="2">
    <citation type="submission" date="2021-08" db="EMBL/GenBank/DDBJ databases">
        <authorList>
            <person name="Tani A."/>
            <person name="Ola A."/>
            <person name="Ogura Y."/>
            <person name="Katsura K."/>
            <person name="Hayashi T."/>
        </authorList>
    </citation>
    <scope>NUCLEOTIDE SEQUENCE</scope>
    <source>
        <strain evidence="3">DSM 23674</strain>
    </source>
</reference>
<keyword evidence="4" id="KW-1185">Reference proteome</keyword>
<reference evidence="3" key="1">
    <citation type="journal article" date="2021" name="Front. Microbiol.">
        <title>Comprehensive Comparative Genomics and Phenotyping of Methylobacterium Species.</title>
        <authorList>
            <person name="Alessa O."/>
            <person name="Ogura Y."/>
            <person name="Fujitani Y."/>
            <person name="Takami H."/>
            <person name="Hayashi T."/>
            <person name="Sahin N."/>
            <person name="Tani A."/>
        </authorList>
    </citation>
    <scope>NUCLEOTIDE SEQUENCE</scope>
    <source>
        <strain evidence="3">DSM 23674</strain>
    </source>
</reference>
<sequence>MPPPGDWTTWAFVGGRGAGKTRAGAEWVRALAQGDPALAHEPVGRIALIGETYADVRDVMIEGPSGLLALPGFGGARPRWQPSRRRLEFANGAVALAFSAEEPDSLRGPQFGAAWSDEAAKWRHADAAFDMIQFGLRLGTRPRGLVTTTPRPIPLLRRLFSDSRTVVTRARTADNAHNLAPGFLDTVVGRYGGTRLGRQELDGELIEDRPDALWTRDAIEAARVTAAPVLVRIVVAVDPPVSSRAGADACGIVAAGLGPDGAAYVVADATMQRAPPERWARAALALYHRLDADALVVEVNQGGEMVSTVLAEMDASVPVTAVRATRGKYLRAEPVSLLYAQSRVHHVGALPALEDELCEFISRPLSRCDHEVSVLQFCNVLQSRSSRVLLRLIRAAWPLAFLSAKRQYRSIIASDIPVMSLICPVDRPSRRRRMTAVQRRPCRVTPASAGVSSRTAAKCFENSLRVNGLPLS</sequence>
<gene>
    <name evidence="3" type="ORF">EKPJFOCH_3921</name>
</gene>
<comment type="caution">
    <text evidence="3">The sequence shown here is derived from an EMBL/GenBank/DDBJ whole genome shotgun (WGS) entry which is preliminary data.</text>
</comment>
<evidence type="ECO:0000313" key="4">
    <source>
        <dbReference type="Proteomes" id="UP001055101"/>
    </source>
</evidence>
<proteinExistence type="predicted"/>
<keyword evidence="1" id="KW-1188">Viral release from host cell</keyword>
<accession>A0ABQ4TRS9</accession>